<dbReference type="Pfam" id="PF07534">
    <property type="entry name" value="TLD"/>
    <property type="match status" value="1"/>
</dbReference>
<protein>
    <submittedName>
        <fullName evidence="2">BTB POZ domain-containing KCTD21</fullName>
    </submittedName>
</protein>
<dbReference type="OrthoDB" id="25620at2759"/>
<dbReference type="InterPro" id="IPR045068">
    <property type="entry name" value="BACURD1-3"/>
</dbReference>
<dbReference type="GO" id="GO:0051260">
    <property type="term" value="P:protein homooligomerization"/>
    <property type="evidence" value="ECO:0007669"/>
    <property type="project" value="InterPro"/>
</dbReference>
<gene>
    <name evidence="2" type="ORF">BpHYR1_041067</name>
</gene>
<proteinExistence type="predicted"/>
<keyword evidence="3" id="KW-1185">Reference proteome</keyword>
<dbReference type="AlphaFoldDB" id="A0A3M7QW61"/>
<dbReference type="EMBL" id="REGN01004921">
    <property type="protein sequence ID" value="RNA15586.1"/>
    <property type="molecule type" value="Genomic_DNA"/>
</dbReference>
<dbReference type="InterPro" id="IPR011333">
    <property type="entry name" value="SKP1/BTB/POZ_sf"/>
</dbReference>
<evidence type="ECO:0000313" key="2">
    <source>
        <dbReference type="EMBL" id="RNA15586.1"/>
    </source>
</evidence>
<evidence type="ECO:0000259" key="1">
    <source>
        <dbReference type="PROSITE" id="PS51886"/>
    </source>
</evidence>
<dbReference type="PANTHER" id="PTHR11145">
    <property type="entry name" value="BTB/POZ DOMAIN-CONTAINING ADAPTER FOR CUL3-MEDIATED RHOA DEGRADATION PROTEIN FAMILY MEMBER"/>
    <property type="match status" value="1"/>
</dbReference>
<dbReference type="InterPro" id="IPR006571">
    <property type="entry name" value="TLDc_dom"/>
</dbReference>
<dbReference type="SMART" id="SM00584">
    <property type="entry name" value="TLDc"/>
    <property type="match status" value="1"/>
</dbReference>
<dbReference type="Proteomes" id="UP000276133">
    <property type="component" value="Unassembled WGS sequence"/>
</dbReference>
<reference evidence="2 3" key="1">
    <citation type="journal article" date="2018" name="Sci. Rep.">
        <title>Genomic signatures of local adaptation to the degree of environmental predictability in rotifers.</title>
        <authorList>
            <person name="Franch-Gras L."/>
            <person name="Hahn C."/>
            <person name="Garcia-Roger E.M."/>
            <person name="Carmona M.J."/>
            <person name="Serra M."/>
            <person name="Gomez A."/>
        </authorList>
    </citation>
    <scope>NUCLEOTIDE SEQUENCE [LARGE SCALE GENOMIC DNA]</scope>
    <source>
        <strain evidence="2">HYR1</strain>
    </source>
</reference>
<accession>A0A3M7QW61</accession>
<dbReference type="STRING" id="10195.A0A3M7QW61"/>
<dbReference type="InterPro" id="IPR003131">
    <property type="entry name" value="T1-type_BTB"/>
</dbReference>
<dbReference type="PANTHER" id="PTHR11145:SF8">
    <property type="entry name" value="RE57120P"/>
    <property type="match status" value="1"/>
</dbReference>
<feature type="domain" description="TLDc" evidence="1">
    <location>
        <begin position="79"/>
        <end position="222"/>
    </location>
</feature>
<name>A0A3M7QW61_BRAPC</name>
<comment type="caution">
    <text evidence="2">The sequence shown here is derived from an EMBL/GenBank/DDBJ whole genome shotgun (WGS) entry which is preliminary data.</text>
</comment>
<sequence>MFESLVDGFVKPKYDENKAIFIDRNPKYFGCILDYLRMANTDFEYELASSIDKNELLKEAKFYNIQGLVDLIETYFFDSIILNTEDSRKNLFKICEFPSKTRLNLLYRATTDGFSAQNFHSKCDHLKKTLTIIKTTGNYIFGGYTEQSWDGNVKWKDDPNAFIFSINNCIKAKVNPLYLSNAICCYSHYGPTFGGGHDIYISNDSNSSNQNQIIEIAVIDEEKCLSQLEPIENHVPTVNRASSTASVSSIYSFQDQCLFYFSCFKYLVIEDMERFISENLLHKNLKLIWLRKT</sequence>
<dbReference type="Gene3D" id="3.30.710.10">
    <property type="entry name" value="Potassium Channel Kv1.1, Chain A"/>
    <property type="match status" value="1"/>
</dbReference>
<dbReference type="SUPFAM" id="SSF54695">
    <property type="entry name" value="POZ domain"/>
    <property type="match status" value="1"/>
</dbReference>
<evidence type="ECO:0000313" key="3">
    <source>
        <dbReference type="Proteomes" id="UP000276133"/>
    </source>
</evidence>
<dbReference type="Pfam" id="PF02214">
    <property type="entry name" value="BTB_2"/>
    <property type="match status" value="1"/>
</dbReference>
<dbReference type="PROSITE" id="PS51886">
    <property type="entry name" value="TLDC"/>
    <property type="match status" value="1"/>
</dbReference>
<organism evidence="2 3">
    <name type="scientific">Brachionus plicatilis</name>
    <name type="common">Marine rotifer</name>
    <name type="synonym">Brachionus muelleri</name>
    <dbReference type="NCBI Taxonomy" id="10195"/>
    <lineage>
        <taxon>Eukaryota</taxon>
        <taxon>Metazoa</taxon>
        <taxon>Spiralia</taxon>
        <taxon>Gnathifera</taxon>
        <taxon>Rotifera</taxon>
        <taxon>Eurotatoria</taxon>
        <taxon>Monogononta</taxon>
        <taxon>Pseudotrocha</taxon>
        <taxon>Ploima</taxon>
        <taxon>Brachionidae</taxon>
        <taxon>Brachionus</taxon>
    </lineage>
</organism>